<comment type="caution">
    <text evidence="1">The sequence shown here is derived from an EMBL/GenBank/DDBJ whole genome shotgun (WGS) entry which is preliminary data.</text>
</comment>
<reference evidence="1 2" key="1">
    <citation type="journal article" date="2012" name="Science">
        <title>Ecological populations of bacteria act as socially cohesive units of antibiotic production and resistance.</title>
        <authorList>
            <person name="Cordero O.X."/>
            <person name="Wildschutte H."/>
            <person name="Kirkup B."/>
            <person name="Proehl S."/>
            <person name="Ngo L."/>
            <person name="Hussain F."/>
            <person name="Le Roux F."/>
            <person name="Mincer T."/>
            <person name="Polz M.F."/>
        </authorList>
    </citation>
    <scope>NUCLEOTIDE SEQUENCE [LARGE SCALE GENOMIC DNA]</scope>
    <source>
        <strain evidence="1 2">FF-238</strain>
    </source>
</reference>
<keyword evidence="2" id="KW-1185">Reference proteome</keyword>
<gene>
    <name evidence="1" type="ORF">A130_11055</name>
</gene>
<protein>
    <submittedName>
        <fullName evidence="1">Chromosome segregation ATPase</fullName>
    </submittedName>
</protein>
<proteinExistence type="predicted"/>
<dbReference type="Proteomes" id="UP000094165">
    <property type="component" value="Unassembled WGS sequence"/>
</dbReference>
<dbReference type="EMBL" id="AJYW02000021">
    <property type="protein sequence ID" value="OEE79606.1"/>
    <property type="molecule type" value="Genomic_DNA"/>
</dbReference>
<evidence type="ECO:0000313" key="1">
    <source>
        <dbReference type="EMBL" id="OEE79606.1"/>
    </source>
</evidence>
<evidence type="ECO:0000313" key="2">
    <source>
        <dbReference type="Proteomes" id="UP000094165"/>
    </source>
</evidence>
<organism evidence="1 2">
    <name type="scientific">Vibrio genomosp. F6 str. FF-238</name>
    <dbReference type="NCBI Taxonomy" id="1191298"/>
    <lineage>
        <taxon>Bacteria</taxon>
        <taxon>Pseudomonadati</taxon>
        <taxon>Pseudomonadota</taxon>
        <taxon>Gammaproteobacteria</taxon>
        <taxon>Vibrionales</taxon>
        <taxon>Vibrionaceae</taxon>
        <taxon>Vibrio</taxon>
    </lineage>
</organism>
<dbReference type="AlphaFoldDB" id="A0A1E5D7I4"/>
<name>A0A1E5D7I4_9VIBR</name>
<sequence>MVSFNVSVPKIISDFDVRIDVSSSLVGFDANRNNIRDDIEFILSKLYLHGNRKKIIDRYVNYSFRILSHDFSSANISNEQIANKLYDEYRYIRHCYQRAEIDGKELYDSINIIDSLIFNTDARITAYLNYEKYINIHAIYSDVTYLC</sequence>
<accession>A0A1E5D7I4</accession>